<feature type="region of interest" description="Disordered" evidence="1">
    <location>
        <begin position="159"/>
        <end position="243"/>
    </location>
</feature>
<dbReference type="PANTHER" id="PTHR33166">
    <property type="entry name" value="GAG_P30 DOMAIN-CONTAINING PROTEIN"/>
    <property type="match status" value="1"/>
</dbReference>
<dbReference type="EMBL" id="SWJQ01001530">
    <property type="protein sequence ID" value="TRZ08010.1"/>
    <property type="molecule type" value="Genomic_DNA"/>
</dbReference>
<keyword evidence="3" id="KW-1185">Reference proteome</keyword>
<name>A0A8K1D8Q4_9PASS</name>
<organism evidence="2 3">
    <name type="scientific">Zosterops borbonicus</name>
    <dbReference type="NCBI Taxonomy" id="364589"/>
    <lineage>
        <taxon>Eukaryota</taxon>
        <taxon>Metazoa</taxon>
        <taxon>Chordata</taxon>
        <taxon>Craniata</taxon>
        <taxon>Vertebrata</taxon>
        <taxon>Euteleostomi</taxon>
        <taxon>Archelosauria</taxon>
        <taxon>Archosauria</taxon>
        <taxon>Dinosauria</taxon>
        <taxon>Saurischia</taxon>
        <taxon>Theropoda</taxon>
        <taxon>Coelurosauria</taxon>
        <taxon>Aves</taxon>
        <taxon>Neognathae</taxon>
        <taxon>Neoaves</taxon>
        <taxon>Telluraves</taxon>
        <taxon>Australaves</taxon>
        <taxon>Passeriformes</taxon>
        <taxon>Sylvioidea</taxon>
        <taxon>Zosteropidae</taxon>
        <taxon>Zosterops</taxon>
    </lineage>
</organism>
<sequence length="355" mass="40427">MTGWYRLWIYNYGLLVKPLYALIMEENRDLQWTKEATLAFNQLKKAFMSAPALGLPDKFLKYQAIMVEQDDVEIVVTNLVNPASFLSESTREPVIHDCLETIEATYSSHPDLKDTPLEDTETCFTDGSSYVISRKRHTGKQKRGGIVVIVVVEEEEEARSESSAIEIDVPPSTPGSREPSRLYPPLPSSDSEWDEPEPPLPDPKPSPQGLVASRTRRQTKLGGPPPSPKLLPPRTRKQTKGVIQAPLRQAITADRETKIIKVPFFLMDLESWEKIAKTYWSDPIGVAKRLRFMVRQHVPDWADLQLLLDALTETEKQLVFKTAKDLAEDDCRTTLEDVKHVFPLHDPWWDPNEPM</sequence>
<dbReference type="Proteomes" id="UP000796761">
    <property type="component" value="Unassembled WGS sequence"/>
</dbReference>
<dbReference type="Gene3D" id="1.10.375.10">
    <property type="entry name" value="Human Immunodeficiency Virus Type 1 Capsid Protein"/>
    <property type="match status" value="1"/>
</dbReference>
<evidence type="ECO:0000313" key="3">
    <source>
        <dbReference type="Proteomes" id="UP000796761"/>
    </source>
</evidence>
<dbReference type="InterPro" id="IPR043128">
    <property type="entry name" value="Rev_trsase/Diguanyl_cyclase"/>
</dbReference>
<accession>A0A8K1D8Q4</accession>
<dbReference type="InterPro" id="IPR008919">
    <property type="entry name" value="Retrov_capsid_N"/>
</dbReference>
<evidence type="ECO:0000256" key="1">
    <source>
        <dbReference type="SAM" id="MobiDB-lite"/>
    </source>
</evidence>
<reference evidence="2" key="1">
    <citation type="submission" date="2019-04" db="EMBL/GenBank/DDBJ databases">
        <title>Genome assembly of Zosterops borbonicus 15179.</title>
        <authorList>
            <person name="Leroy T."/>
            <person name="Anselmetti Y."/>
            <person name="Tilak M.-K."/>
            <person name="Nabholz B."/>
        </authorList>
    </citation>
    <scope>NUCLEOTIDE SEQUENCE</scope>
    <source>
        <strain evidence="2">HGM_15179</strain>
        <tissue evidence="2">Muscle</tissue>
    </source>
</reference>
<comment type="caution">
    <text evidence="2">The sequence shown here is derived from an EMBL/GenBank/DDBJ whole genome shotgun (WGS) entry which is preliminary data.</text>
</comment>
<dbReference type="SUPFAM" id="SSF56672">
    <property type="entry name" value="DNA/RNA polymerases"/>
    <property type="match status" value="1"/>
</dbReference>
<dbReference type="Gene3D" id="3.30.70.270">
    <property type="match status" value="1"/>
</dbReference>
<gene>
    <name evidence="2" type="ORF">HGM15179_019097</name>
</gene>
<proteinExistence type="predicted"/>
<protein>
    <recommendedName>
        <fullName evidence="4">Reverse transcriptase/retrotransposon-derived protein RNase H-like domain-containing protein</fullName>
    </recommendedName>
</protein>
<dbReference type="OrthoDB" id="9950135at2759"/>
<dbReference type="AlphaFoldDB" id="A0A8K1D8Q4"/>
<evidence type="ECO:0008006" key="4">
    <source>
        <dbReference type="Google" id="ProtNLM"/>
    </source>
</evidence>
<evidence type="ECO:0000313" key="2">
    <source>
        <dbReference type="EMBL" id="TRZ08010.1"/>
    </source>
</evidence>
<dbReference type="SUPFAM" id="SSF47943">
    <property type="entry name" value="Retrovirus capsid protein, N-terminal core domain"/>
    <property type="match status" value="1"/>
</dbReference>
<dbReference type="InterPro" id="IPR050462">
    <property type="entry name" value="Retroviral_Gag-Pol_poly"/>
</dbReference>
<dbReference type="InterPro" id="IPR043502">
    <property type="entry name" value="DNA/RNA_pol_sf"/>
</dbReference>
<dbReference type="GO" id="GO:0016032">
    <property type="term" value="P:viral process"/>
    <property type="evidence" value="ECO:0007669"/>
    <property type="project" value="InterPro"/>
</dbReference>